<sequence length="176" mass="19807">MANTNSSSNPHVTLEVGEEYTYPYPSHVYTPSFISLKLSGRENYSMWKTQMVCLLKSHDMFGFIDGAFISPDHEASSSSVSGKEKVGEHQNHQKLWTRSDALVKGWILGSLSEETLGRVLNRLSERLHHQGRNADDFSGKDAWVELQTMYGPAVFPQPQLSPVVEEIGINRRLIVD</sequence>
<organism evidence="2 3">
    <name type="scientific">Lactuca saligna</name>
    <name type="common">Willowleaf lettuce</name>
    <dbReference type="NCBI Taxonomy" id="75948"/>
    <lineage>
        <taxon>Eukaryota</taxon>
        <taxon>Viridiplantae</taxon>
        <taxon>Streptophyta</taxon>
        <taxon>Embryophyta</taxon>
        <taxon>Tracheophyta</taxon>
        <taxon>Spermatophyta</taxon>
        <taxon>Magnoliopsida</taxon>
        <taxon>eudicotyledons</taxon>
        <taxon>Gunneridae</taxon>
        <taxon>Pentapetalae</taxon>
        <taxon>asterids</taxon>
        <taxon>campanulids</taxon>
        <taxon>Asterales</taxon>
        <taxon>Asteraceae</taxon>
        <taxon>Cichorioideae</taxon>
        <taxon>Cichorieae</taxon>
        <taxon>Lactucinae</taxon>
        <taxon>Lactuca</taxon>
    </lineage>
</organism>
<accession>A0AA36EF23</accession>
<dbReference type="PANTHER" id="PTHR47481">
    <property type="match status" value="1"/>
</dbReference>
<dbReference type="PANTHER" id="PTHR47481:SF10">
    <property type="entry name" value="COPIA-LIKE POLYPROTEIN_RETROTRANSPOSON"/>
    <property type="match status" value="1"/>
</dbReference>
<evidence type="ECO:0000313" key="2">
    <source>
        <dbReference type="EMBL" id="CAI9293217.1"/>
    </source>
</evidence>
<keyword evidence="3" id="KW-1185">Reference proteome</keyword>
<reference evidence="2" key="1">
    <citation type="submission" date="2023-04" db="EMBL/GenBank/DDBJ databases">
        <authorList>
            <person name="Vijverberg K."/>
            <person name="Xiong W."/>
            <person name="Schranz E."/>
        </authorList>
    </citation>
    <scope>NUCLEOTIDE SEQUENCE</scope>
</reference>
<feature type="domain" description="Retrotransposon Copia-like N-terminal" evidence="1">
    <location>
        <begin position="32"/>
        <end position="71"/>
    </location>
</feature>
<gene>
    <name evidence="2" type="ORF">LSALG_LOCUS32243</name>
</gene>
<evidence type="ECO:0000313" key="3">
    <source>
        <dbReference type="Proteomes" id="UP001177003"/>
    </source>
</evidence>
<protein>
    <recommendedName>
        <fullName evidence="1">Retrotransposon Copia-like N-terminal domain-containing protein</fullName>
    </recommendedName>
</protein>
<dbReference type="Proteomes" id="UP001177003">
    <property type="component" value="Chromosome 7"/>
</dbReference>
<name>A0AA36EF23_LACSI</name>
<evidence type="ECO:0000259" key="1">
    <source>
        <dbReference type="Pfam" id="PF14244"/>
    </source>
</evidence>
<dbReference type="EMBL" id="OX465083">
    <property type="protein sequence ID" value="CAI9293217.1"/>
    <property type="molecule type" value="Genomic_DNA"/>
</dbReference>
<dbReference type="AlphaFoldDB" id="A0AA36EF23"/>
<dbReference type="InterPro" id="IPR029472">
    <property type="entry name" value="Copia-like_N"/>
</dbReference>
<proteinExistence type="predicted"/>
<dbReference type="Pfam" id="PF14244">
    <property type="entry name" value="Retrotran_gag_3"/>
    <property type="match status" value="1"/>
</dbReference>